<reference evidence="2" key="1">
    <citation type="journal article" date="2014" name="Int. J. Syst. Evol. Microbiol.">
        <title>Complete genome of a new Firmicutes species belonging to the dominant human colonic microbiota ('Ruminococcus bicirculans') reveals two chromosomes and a selective capacity to utilize plant glucans.</title>
        <authorList>
            <consortium name="NISC Comparative Sequencing Program"/>
            <person name="Wegmann U."/>
            <person name="Louis P."/>
            <person name="Goesmann A."/>
            <person name="Henrissat B."/>
            <person name="Duncan S.H."/>
            <person name="Flint H.J."/>
        </authorList>
    </citation>
    <scope>NUCLEOTIDE SEQUENCE</scope>
    <source>
        <strain evidence="2">NBRC 108216</strain>
    </source>
</reference>
<dbReference type="RefSeq" id="WP_284370475.1">
    <property type="nucleotide sequence ID" value="NZ_BSNJ01000002.1"/>
</dbReference>
<proteinExistence type="predicted"/>
<evidence type="ECO:0000256" key="1">
    <source>
        <dbReference type="SAM" id="Phobius"/>
    </source>
</evidence>
<evidence type="ECO:0000313" key="2">
    <source>
        <dbReference type="EMBL" id="GLQ20159.1"/>
    </source>
</evidence>
<evidence type="ECO:0000313" key="3">
    <source>
        <dbReference type="Proteomes" id="UP001161390"/>
    </source>
</evidence>
<gene>
    <name evidence="2" type="ORF">GCM10007854_11140</name>
</gene>
<feature type="transmembrane region" description="Helical" evidence="1">
    <location>
        <begin position="32"/>
        <end position="55"/>
    </location>
</feature>
<dbReference type="Gene3D" id="1.20.5.340">
    <property type="match status" value="1"/>
</dbReference>
<protein>
    <submittedName>
        <fullName evidence="2">Uncharacterized protein</fullName>
    </submittedName>
</protein>
<comment type="caution">
    <text evidence="2">The sequence shown here is derived from an EMBL/GenBank/DDBJ whole genome shotgun (WGS) entry which is preliminary data.</text>
</comment>
<dbReference type="EMBL" id="BSNJ01000002">
    <property type="protein sequence ID" value="GLQ20159.1"/>
    <property type="molecule type" value="Genomic_DNA"/>
</dbReference>
<keyword evidence="3" id="KW-1185">Reference proteome</keyword>
<name>A0ABQ5V0G0_9PROT</name>
<sequence>MTDSDDIIVLTPDEPDDFSDTAPLAMHARRPLWPFFLGGGLLLGFVIAMGVSWYLRPADMNIAPLEAEIETLRTELASLQTQEPVAAPTVDLGPVTRRIAALEARPVVDPLNEEIVARLEALQADGFEIPDMPEMPDIDALNTRIAALETLVATLDARISAGSPTVAVSDIAAIDPDSLPRFPADRLREGAQQLSGSGFFRRTFSRHVRLKGSNDPETLIAGIETDLANGKAQAALNKFDRLPPRLQSLARGWRADMEDALP</sequence>
<keyword evidence="1" id="KW-0812">Transmembrane</keyword>
<organism evidence="2 3">
    <name type="scientific">Algimonas porphyrae</name>
    <dbReference type="NCBI Taxonomy" id="1128113"/>
    <lineage>
        <taxon>Bacteria</taxon>
        <taxon>Pseudomonadati</taxon>
        <taxon>Pseudomonadota</taxon>
        <taxon>Alphaproteobacteria</taxon>
        <taxon>Maricaulales</taxon>
        <taxon>Robiginitomaculaceae</taxon>
        <taxon>Algimonas</taxon>
    </lineage>
</organism>
<keyword evidence="1" id="KW-0472">Membrane</keyword>
<keyword evidence="1" id="KW-1133">Transmembrane helix</keyword>
<dbReference type="Proteomes" id="UP001161390">
    <property type="component" value="Unassembled WGS sequence"/>
</dbReference>
<accession>A0ABQ5V0G0</accession>
<reference evidence="2" key="2">
    <citation type="submission" date="2023-01" db="EMBL/GenBank/DDBJ databases">
        <title>Draft genome sequence of Algimonas porphyrae strain NBRC 108216.</title>
        <authorList>
            <person name="Sun Q."/>
            <person name="Mori K."/>
        </authorList>
    </citation>
    <scope>NUCLEOTIDE SEQUENCE</scope>
    <source>
        <strain evidence="2">NBRC 108216</strain>
    </source>
</reference>